<name>A0A914VXE2_9BILA</name>
<dbReference type="Proteomes" id="UP000887566">
    <property type="component" value="Unplaced"/>
</dbReference>
<evidence type="ECO:0000256" key="1">
    <source>
        <dbReference type="SAM" id="MobiDB-lite"/>
    </source>
</evidence>
<evidence type="ECO:0000313" key="2">
    <source>
        <dbReference type="Proteomes" id="UP000887566"/>
    </source>
</evidence>
<proteinExistence type="predicted"/>
<protein>
    <submittedName>
        <fullName evidence="3">Uncharacterized protein</fullName>
    </submittedName>
</protein>
<sequence length="63" mass="6538">MSTTCVLQSCSSDISPLPMAFVELLVLLSAASLNNGGPTFKSIKLSSAAPKNSTSPRPVVSRE</sequence>
<dbReference type="WBParaSite" id="PSAMB.scaffold27028size267.g39134.t1">
    <property type="protein sequence ID" value="PSAMB.scaffold27028size267.g39134.t1"/>
    <property type="gene ID" value="PSAMB.scaffold27028size267.g39134"/>
</dbReference>
<evidence type="ECO:0000313" key="3">
    <source>
        <dbReference type="WBParaSite" id="PSAMB.scaffold27028size267.g39134.t1"/>
    </source>
</evidence>
<reference evidence="3" key="1">
    <citation type="submission" date="2022-11" db="UniProtKB">
        <authorList>
            <consortium name="WormBaseParasite"/>
        </authorList>
    </citation>
    <scope>IDENTIFICATION</scope>
</reference>
<feature type="region of interest" description="Disordered" evidence="1">
    <location>
        <begin position="41"/>
        <end position="63"/>
    </location>
</feature>
<accession>A0A914VXE2</accession>
<dbReference type="AlphaFoldDB" id="A0A914VXE2"/>
<organism evidence="2 3">
    <name type="scientific">Plectus sambesii</name>
    <dbReference type="NCBI Taxonomy" id="2011161"/>
    <lineage>
        <taxon>Eukaryota</taxon>
        <taxon>Metazoa</taxon>
        <taxon>Ecdysozoa</taxon>
        <taxon>Nematoda</taxon>
        <taxon>Chromadorea</taxon>
        <taxon>Plectida</taxon>
        <taxon>Plectina</taxon>
        <taxon>Plectoidea</taxon>
        <taxon>Plectidae</taxon>
        <taxon>Plectus</taxon>
    </lineage>
</organism>
<keyword evidence="2" id="KW-1185">Reference proteome</keyword>